<dbReference type="EMBL" id="CAJOBC010006806">
    <property type="protein sequence ID" value="CAF3911554.1"/>
    <property type="molecule type" value="Genomic_DNA"/>
</dbReference>
<dbReference type="OrthoDB" id="2154311at2759"/>
<evidence type="ECO:0000313" key="15">
    <source>
        <dbReference type="Proteomes" id="UP000663829"/>
    </source>
</evidence>
<evidence type="ECO:0000256" key="3">
    <source>
        <dbReference type="ARBA" id="ARBA00021330"/>
    </source>
</evidence>
<gene>
    <name evidence="13" type="ORF">GPM918_LOCUS21030</name>
    <name evidence="14" type="ORF">SRO942_LOCUS21027</name>
</gene>
<comment type="cofactor">
    <cofactor evidence="1">
        <name>Mg(2+)</name>
        <dbReference type="ChEBI" id="CHEBI:18420"/>
    </cofactor>
</comment>
<evidence type="ECO:0000256" key="11">
    <source>
        <dbReference type="ARBA" id="ARBA00035025"/>
    </source>
</evidence>
<evidence type="ECO:0000256" key="5">
    <source>
        <dbReference type="ARBA" id="ARBA00022679"/>
    </source>
</evidence>
<dbReference type="GO" id="GO:0034587">
    <property type="term" value="P:piRNA processing"/>
    <property type="evidence" value="ECO:0007669"/>
    <property type="project" value="TreeGrafter"/>
</dbReference>
<keyword evidence="4" id="KW-0489">Methyltransferase</keyword>
<dbReference type="GO" id="GO:0090486">
    <property type="term" value="F:small RNA 2'-O-methyltransferase activity"/>
    <property type="evidence" value="ECO:0007669"/>
    <property type="project" value="UniProtKB-EC"/>
</dbReference>
<protein>
    <recommendedName>
        <fullName evidence="3">Small RNA 2'-O-methyltransferase</fullName>
        <ecNumber evidence="11">2.1.1.386</ecNumber>
    </recommendedName>
</protein>
<dbReference type="Proteomes" id="UP000663829">
    <property type="component" value="Unassembled WGS sequence"/>
</dbReference>
<dbReference type="EC" id="2.1.1.386" evidence="11"/>
<keyword evidence="10" id="KW-0943">RNA-mediated gene silencing</keyword>
<keyword evidence="7" id="KW-0479">Metal-binding</keyword>
<evidence type="ECO:0000256" key="7">
    <source>
        <dbReference type="ARBA" id="ARBA00022723"/>
    </source>
</evidence>
<keyword evidence="8" id="KW-0460">Magnesium</keyword>
<accession>A0A814SH14</accession>
<evidence type="ECO:0000256" key="12">
    <source>
        <dbReference type="ARBA" id="ARBA00048418"/>
    </source>
</evidence>
<dbReference type="GO" id="GO:0046872">
    <property type="term" value="F:metal ion binding"/>
    <property type="evidence" value="ECO:0007669"/>
    <property type="project" value="UniProtKB-KW"/>
</dbReference>
<dbReference type="EMBL" id="CAJNOQ010006806">
    <property type="protein sequence ID" value="CAF1147989.1"/>
    <property type="molecule type" value="Genomic_DNA"/>
</dbReference>
<evidence type="ECO:0000256" key="10">
    <source>
        <dbReference type="ARBA" id="ARBA00023158"/>
    </source>
</evidence>
<keyword evidence="15" id="KW-1185">Reference proteome</keyword>
<evidence type="ECO:0000256" key="4">
    <source>
        <dbReference type="ARBA" id="ARBA00022603"/>
    </source>
</evidence>
<dbReference type="PANTHER" id="PTHR21404:SF3">
    <property type="entry name" value="SMALL RNA 2'-O-METHYLTRANSFERASE"/>
    <property type="match status" value="1"/>
</dbReference>
<proteinExistence type="inferred from homology"/>
<keyword evidence="9" id="KW-0694">RNA-binding</keyword>
<dbReference type="GO" id="GO:0003723">
    <property type="term" value="F:RNA binding"/>
    <property type="evidence" value="ECO:0007669"/>
    <property type="project" value="UniProtKB-KW"/>
</dbReference>
<dbReference type="SUPFAM" id="SSF53335">
    <property type="entry name" value="S-adenosyl-L-methionine-dependent methyltransferases"/>
    <property type="match status" value="1"/>
</dbReference>
<dbReference type="InterPro" id="IPR026610">
    <property type="entry name" value="Hen1"/>
</dbReference>
<evidence type="ECO:0000313" key="14">
    <source>
        <dbReference type="EMBL" id="CAF3911554.1"/>
    </source>
</evidence>
<comment type="similarity">
    <text evidence="2">Belongs to the methyltransferase superfamily. HEN1 family.</text>
</comment>
<keyword evidence="5" id="KW-0808">Transferase</keyword>
<name>A0A814SH14_9BILA</name>
<evidence type="ECO:0000313" key="13">
    <source>
        <dbReference type="EMBL" id="CAF1147989.1"/>
    </source>
</evidence>
<dbReference type="PANTHER" id="PTHR21404">
    <property type="entry name" value="HEN1"/>
    <property type="match status" value="1"/>
</dbReference>
<comment type="caution">
    <text evidence="13">The sequence shown here is derived from an EMBL/GenBank/DDBJ whole genome shotgun (WGS) entry which is preliminary data.</text>
</comment>
<comment type="catalytic activity">
    <reaction evidence="12">
        <text>small RNA 3'-end nucleotide + S-adenosyl-L-methionine = small RNA 3'-end 2'-O-methylnucleotide + S-adenosyl-L-homocysteine + H(+)</text>
        <dbReference type="Rhea" id="RHEA:37887"/>
        <dbReference type="Rhea" id="RHEA-COMP:10415"/>
        <dbReference type="Rhea" id="RHEA-COMP:10416"/>
        <dbReference type="ChEBI" id="CHEBI:15378"/>
        <dbReference type="ChEBI" id="CHEBI:57856"/>
        <dbReference type="ChEBI" id="CHEBI:59789"/>
        <dbReference type="ChEBI" id="CHEBI:74896"/>
        <dbReference type="ChEBI" id="CHEBI:74898"/>
        <dbReference type="EC" id="2.1.1.386"/>
    </reaction>
</comment>
<dbReference type="GO" id="GO:0030422">
    <property type="term" value="P:siRNA processing"/>
    <property type="evidence" value="ECO:0007669"/>
    <property type="project" value="TreeGrafter"/>
</dbReference>
<dbReference type="InterPro" id="IPR029063">
    <property type="entry name" value="SAM-dependent_MTases_sf"/>
</dbReference>
<reference evidence="13" key="1">
    <citation type="submission" date="2021-02" db="EMBL/GenBank/DDBJ databases">
        <authorList>
            <person name="Nowell W R."/>
        </authorList>
    </citation>
    <scope>NUCLEOTIDE SEQUENCE</scope>
</reference>
<sequence>LRQSSYAKDINITQPRMSCGNELQKDANILSDNSETKASHNSEDSQIKFDPPVSRQRYKYVIDQLSLDKTLSSIIDVGCGSCSLFQLMRYSSDHIQLFCGYDIMEFQLDEACNFLRPLTYEFIAPRRALPSHAFIVLGDATKSCSCFHNFDVVTLIEVIEHLLPEHLTLLVDHVFQHMRPKLIIATTPNADFNVLFRTMPYGKFRHSDHKFEFTQQEFQTWSNNIAQKYGYDVSFDGVGLAPTDNDAYYEQIGYCTQIAIFHSHAFFQKEKLNHIELRKRFATCTSHSHQLLRCIEYPFDEKLTKLNNGILASAERAKLLHSQIKYILSMYKLNTMTNLRNGVTLSNNSENNNSELLQLYDLDEIHDLVTVSIDSLLQHPRLIAQNCEKEEIIKIAMEEGYAIVNNYIVLCDEINQQDENYYDYSDNYDDDDNTIPQSNLTSDIIPTFAIEESWD</sequence>
<keyword evidence="6" id="KW-0949">S-adenosyl-L-methionine</keyword>
<evidence type="ECO:0000256" key="6">
    <source>
        <dbReference type="ARBA" id="ARBA00022691"/>
    </source>
</evidence>
<evidence type="ECO:0000256" key="8">
    <source>
        <dbReference type="ARBA" id="ARBA00022842"/>
    </source>
</evidence>
<dbReference type="GO" id="GO:0005634">
    <property type="term" value="C:nucleus"/>
    <property type="evidence" value="ECO:0007669"/>
    <property type="project" value="TreeGrafter"/>
</dbReference>
<organism evidence="13 15">
    <name type="scientific">Didymodactylos carnosus</name>
    <dbReference type="NCBI Taxonomy" id="1234261"/>
    <lineage>
        <taxon>Eukaryota</taxon>
        <taxon>Metazoa</taxon>
        <taxon>Spiralia</taxon>
        <taxon>Gnathifera</taxon>
        <taxon>Rotifera</taxon>
        <taxon>Eurotatoria</taxon>
        <taxon>Bdelloidea</taxon>
        <taxon>Philodinida</taxon>
        <taxon>Philodinidae</taxon>
        <taxon>Didymodactylos</taxon>
    </lineage>
</organism>
<feature type="non-terminal residue" evidence="13">
    <location>
        <position position="1"/>
    </location>
</feature>
<dbReference type="Proteomes" id="UP000681722">
    <property type="component" value="Unassembled WGS sequence"/>
</dbReference>
<dbReference type="Gene3D" id="3.40.50.150">
    <property type="entry name" value="Vaccinia Virus protein VP39"/>
    <property type="match status" value="1"/>
</dbReference>
<evidence type="ECO:0000256" key="2">
    <source>
        <dbReference type="ARBA" id="ARBA00009026"/>
    </source>
</evidence>
<evidence type="ECO:0000256" key="1">
    <source>
        <dbReference type="ARBA" id="ARBA00001946"/>
    </source>
</evidence>
<dbReference type="GO" id="GO:0005737">
    <property type="term" value="C:cytoplasm"/>
    <property type="evidence" value="ECO:0007669"/>
    <property type="project" value="TreeGrafter"/>
</dbReference>
<evidence type="ECO:0000256" key="9">
    <source>
        <dbReference type="ARBA" id="ARBA00022884"/>
    </source>
</evidence>
<dbReference type="AlphaFoldDB" id="A0A814SH14"/>
<dbReference type="Pfam" id="PF13489">
    <property type="entry name" value="Methyltransf_23"/>
    <property type="match status" value="1"/>
</dbReference>
<dbReference type="GO" id="GO:0001510">
    <property type="term" value="P:RNA methylation"/>
    <property type="evidence" value="ECO:0007669"/>
    <property type="project" value="InterPro"/>
</dbReference>